<proteinExistence type="predicted"/>
<reference evidence="1" key="1">
    <citation type="journal article" date="2019" name="Environ. Microbiol.">
        <title>Fungal ecological strategies reflected in gene transcription - a case study of two litter decomposers.</title>
        <authorList>
            <person name="Barbi F."/>
            <person name="Kohler A."/>
            <person name="Barry K."/>
            <person name="Baskaran P."/>
            <person name="Daum C."/>
            <person name="Fauchery L."/>
            <person name="Ihrmark K."/>
            <person name="Kuo A."/>
            <person name="LaButti K."/>
            <person name="Lipzen A."/>
            <person name="Morin E."/>
            <person name="Grigoriev I.V."/>
            <person name="Henrissat B."/>
            <person name="Lindahl B."/>
            <person name="Martin F."/>
        </authorList>
    </citation>
    <scope>NUCLEOTIDE SEQUENCE</scope>
    <source>
        <strain evidence="1">JB14</strain>
    </source>
</reference>
<evidence type="ECO:0000313" key="1">
    <source>
        <dbReference type="EMBL" id="KAE9389853.1"/>
    </source>
</evidence>
<evidence type="ECO:0000313" key="2">
    <source>
        <dbReference type="Proteomes" id="UP000799118"/>
    </source>
</evidence>
<accession>A0A6A4GWP5</accession>
<dbReference type="AlphaFoldDB" id="A0A6A4GWP5"/>
<keyword evidence="2" id="KW-1185">Reference proteome</keyword>
<protein>
    <submittedName>
        <fullName evidence="1">Uncharacterized protein</fullName>
    </submittedName>
</protein>
<dbReference type="Proteomes" id="UP000799118">
    <property type="component" value="Unassembled WGS sequence"/>
</dbReference>
<gene>
    <name evidence="1" type="ORF">BT96DRAFT_366037</name>
</gene>
<name>A0A6A4GWP5_9AGAR</name>
<organism evidence="1 2">
    <name type="scientific">Gymnopus androsaceus JB14</name>
    <dbReference type="NCBI Taxonomy" id="1447944"/>
    <lineage>
        <taxon>Eukaryota</taxon>
        <taxon>Fungi</taxon>
        <taxon>Dikarya</taxon>
        <taxon>Basidiomycota</taxon>
        <taxon>Agaricomycotina</taxon>
        <taxon>Agaricomycetes</taxon>
        <taxon>Agaricomycetidae</taxon>
        <taxon>Agaricales</taxon>
        <taxon>Marasmiineae</taxon>
        <taxon>Omphalotaceae</taxon>
        <taxon>Gymnopus</taxon>
    </lineage>
</organism>
<sequence>MTTLFELYRSALLQPPSWCLSFRTDRHYKQLSSLPRSSLYLRPSHQYLNKGTGISSKAVGWRHAVDWKWKSNSGCISRFVYCELDVGCPLESNEDGRTTEVIQS</sequence>
<dbReference type="EMBL" id="ML769680">
    <property type="protein sequence ID" value="KAE9389853.1"/>
    <property type="molecule type" value="Genomic_DNA"/>
</dbReference>